<reference evidence="1 2" key="1">
    <citation type="submission" date="2016-03" db="EMBL/GenBank/DDBJ databases">
        <title>Draft genome sequence of Paenibacillus glacialis DSM 22343.</title>
        <authorList>
            <person name="Shin S.-K."/>
            <person name="Yi H."/>
        </authorList>
    </citation>
    <scope>NUCLEOTIDE SEQUENCE [LARGE SCALE GENOMIC DNA]</scope>
    <source>
        <strain evidence="1 2">DSM 22343</strain>
    </source>
</reference>
<dbReference type="STRING" id="494026.PGLA_26325"/>
<name>A0A168C2Y6_9BACL</name>
<evidence type="ECO:0000313" key="1">
    <source>
        <dbReference type="EMBL" id="OAB32998.1"/>
    </source>
</evidence>
<dbReference type="EMBL" id="LVJH01000074">
    <property type="protein sequence ID" value="OAB32998.1"/>
    <property type="molecule type" value="Genomic_DNA"/>
</dbReference>
<protein>
    <recommendedName>
        <fullName evidence="3">Transcriptional regulator</fullName>
    </recommendedName>
</protein>
<dbReference type="PANTHER" id="PTHR41302">
    <property type="entry name" value="PRESPORE-SPECIFIC TRANSCRIPTIONAL REGULATOR RSFA-RELATED"/>
    <property type="match status" value="1"/>
</dbReference>
<dbReference type="RefSeq" id="WP_068538160.1">
    <property type="nucleotide sequence ID" value="NZ_LVJH01000074.1"/>
</dbReference>
<organism evidence="1 2">
    <name type="scientific">Paenibacillus glacialis</name>
    <dbReference type="NCBI Taxonomy" id="494026"/>
    <lineage>
        <taxon>Bacteria</taxon>
        <taxon>Bacillati</taxon>
        <taxon>Bacillota</taxon>
        <taxon>Bacilli</taxon>
        <taxon>Bacillales</taxon>
        <taxon>Paenibacillaceae</taxon>
        <taxon>Paenibacillus</taxon>
    </lineage>
</organism>
<dbReference type="Proteomes" id="UP000076967">
    <property type="component" value="Unassembled WGS sequence"/>
</dbReference>
<evidence type="ECO:0000313" key="2">
    <source>
        <dbReference type="Proteomes" id="UP000076967"/>
    </source>
</evidence>
<dbReference type="OrthoDB" id="2845592at2"/>
<keyword evidence="2" id="KW-1185">Reference proteome</keyword>
<accession>A0A168C2Y6</accession>
<gene>
    <name evidence="1" type="ORF">PGLA_26325</name>
</gene>
<sequence>MDKQKVERKNAWSNTDDMILATTVLDHIKKGSTQTKAFEEAAQLLSRSPSASAFRWNGVVRQQYESELLTIKEKITVYMETQLEKEYMSLQSSSVDTHDLLNQLSKSIHDMQNKLITMSNCVTQLGLTIKQRN</sequence>
<dbReference type="AlphaFoldDB" id="A0A168C2Y6"/>
<evidence type="ECO:0008006" key="3">
    <source>
        <dbReference type="Google" id="ProtNLM"/>
    </source>
</evidence>
<proteinExistence type="predicted"/>
<dbReference type="PANTHER" id="PTHR41302:SF2">
    <property type="entry name" value="PRESPORE SPECIFIC TRANSCRIPTIONAL ACTIVATOR RSFA"/>
    <property type="match status" value="1"/>
</dbReference>
<comment type="caution">
    <text evidence="1">The sequence shown here is derived from an EMBL/GenBank/DDBJ whole genome shotgun (WGS) entry which is preliminary data.</text>
</comment>
<dbReference type="InterPro" id="IPR014243">
    <property type="entry name" value="RsfA-like"/>
</dbReference>